<accession>A0A1D2VPH8</accession>
<keyword evidence="9" id="KW-0547">Nucleotide-binding</keyword>
<dbReference type="STRING" id="1344418.A0A1D2VPH8"/>
<dbReference type="GO" id="GO:0006397">
    <property type="term" value="P:mRNA processing"/>
    <property type="evidence" value="ECO:0007669"/>
    <property type="project" value="InterPro"/>
</dbReference>
<dbReference type="GO" id="GO:0036498">
    <property type="term" value="P:IRE1-mediated unfolded protein response"/>
    <property type="evidence" value="ECO:0007669"/>
    <property type="project" value="TreeGrafter"/>
</dbReference>
<keyword evidence="8" id="KW-0732">Signal</keyword>
<evidence type="ECO:0000256" key="1">
    <source>
        <dbReference type="ARBA" id="ARBA00001946"/>
    </source>
</evidence>
<keyword evidence="4" id="KW-0723">Serine/threonine-protein kinase</keyword>
<dbReference type="SUPFAM" id="SSF56112">
    <property type="entry name" value="Protein kinase-like (PK-like)"/>
    <property type="match status" value="1"/>
</dbReference>
<evidence type="ECO:0000256" key="12">
    <source>
        <dbReference type="ARBA" id="ARBA00022840"/>
    </source>
</evidence>
<feature type="domain" description="KEN" evidence="22">
    <location>
        <begin position="261"/>
        <end position="377"/>
    </location>
</feature>
<evidence type="ECO:0000259" key="22">
    <source>
        <dbReference type="PROSITE" id="PS51392"/>
    </source>
</evidence>
<gene>
    <name evidence="23" type="ORF">ASCRUDRAFT_21618</name>
</gene>
<dbReference type="AlphaFoldDB" id="A0A1D2VPH8"/>
<evidence type="ECO:0000256" key="4">
    <source>
        <dbReference type="ARBA" id="ARBA00022527"/>
    </source>
</evidence>
<dbReference type="GO" id="GO:0016787">
    <property type="term" value="F:hydrolase activity"/>
    <property type="evidence" value="ECO:0007669"/>
    <property type="project" value="UniProtKB-KW"/>
</dbReference>
<dbReference type="GO" id="GO:0004521">
    <property type="term" value="F:RNA endonuclease activity"/>
    <property type="evidence" value="ECO:0007669"/>
    <property type="project" value="InterPro"/>
</dbReference>
<dbReference type="GO" id="GO:0005524">
    <property type="term" value="F:ATP binding"/>
    <property type="evidence" value="ECO:0007669"/>
    <property type="project" value="UniProtKB-KW"/>
</dbReference>
<evidence type="ECO:0000256" key="20">
    <source>
        <dbReference type="ARBA" id="ARBA00048977"/>
    </source>
</evidence>
<dbReference type="Gene3D" id="1.20.1440.180">
    <property type="entry name" value="KEN domain"/>
    <property type="match status" value="1"/>
</dbReference>
<keyword evidence="15" id="KW-0472">Membrane</keyword>
<dbReference type="InterPro" id="IPR045133">
    <property type="entry name" value="IRE1/2-like"/>
</dbReference>
<dbReference type="PROSITE" id="PS50011">
    <property type="entry name" value="PROTEIN_KINASE_DOM"/>
    <property type="match status" value="1"/>
</dbReference>
<evidence type="ECO:0000256" key="15">
    <source>
        <dbReference type="ARBA" id="ARBA00023136"/>
    </source>
</evidence>
<evidence type="ECO:0000256" key="13">
    <source>
        <dbReference type="ARBA" id="ARBA00022842"/>
    </source>
</evidence>
<dbReference type="GeneID" id="30963334"/>
<keyword evidence="10 23" id="KW-0418">Kinase</keyword>
<feature type="domain" description="Protein kinase" evidence="21">
    <location>
        <begin position="3"/>
        <end position="258"/>
    </location>
</feature>
<dbReference type="PROSITE" id="PS51392">
    <property type="entry name" value="KEN"/>
    <property type="match status" value="1"/>
</dbReference>
<dbReference type="OrthoDB" id="63989at2759"/>
<evidence type="ECO:0000256" key="8">
    <source>
        <dbReference type="ARBA" id="ARBA00022729"/>
    </source>
</evidence>
<dbReference type="SMART" id="SM00220">
    <property type="entry name" value="S_TKc"/>
    <property type="match status" value="1"/>
</dbReference>
<evidence type="ECO:0000256" key="5">
    <source>
        <dbReference type="ARBA" id="ARBA00022679"/>
    </source>
</evidence>
<dbReference type="InterPro" id="IPR008271">
    <property type="entry name" value="Ser/Thr_kinase_AS"/>
</dbReference>
<organism evidence="23 24">
    <name type="scientific">Ascoidea rubescens DSM 1968</name>
    <dbReference type="NCBI Taxonomy" id="1344418"/>
    <lineage>
        <taxon>Eukaryota</taxon>
        <taxon>Fungi</taxon>
        <taxon>Dikarya</taxon>
        <taxon>Ascomycota</taxon>
        <taxon>Saccharomycotina</taxon>
        <taxon>Saccharomycetes</taxon>
        <taxon>Ascoideaceae</taxon>
        <taxon>Ascoidea</taxon>
    </lineage>
</organism>
<proteinExistence type="predicted"/>
<sequence length="377" mass="44121">NLTISDEILGYGSHGTVVYRGTFENRPVAVKRMLLDFYDVANHEISLLQESDDHPNVIRYFCSEQSDRFLYIALELCLANLEDIIDKKKELFDDPQNILFQMASGLNHLHKLNIVHRDIKPQNILVTNSKTNPNGYRVLISDFGLCKKLEPDQSSFRGTTAASGTSGWRAPELLTENNQLRLNKGVDIFSLGLVFYFVLASGKHPFGDRYSRESNILRNNYELDDIELYEARNLIESMLNSNAKERPTSSMILKHPYFWTNERKIEFLLKVSDKLNILDRDSFVILSFEKISKKIFKNDWKNYFNPAFFENLNSFRRYDSTKLLDLLRVFRNKYHHIHEIPSEFNITEESYYPFFSNLFPTLLITVYQFIGNKMKNE</sequence>
<evidence type="ECO:0000256" key="9">
    <source>
        <dbReference type="ARBA" id="ARBA00022741"/>
    </source>
</evidence>
<comment type="catalytic activity">
    <reaction evidence="19">
        <text>L-threonyl-[protein] + ATP = O-phospho-L-threonyl-[protein] + ADP + H(+)</text>
        <dbReference type="Rhea" id="RHEA:46608"/>
        <dbReference type="Rhea" id="RHEA-COMP:11060"/>
        <dbReference type="Rhea" id="RHEA-COMP:11605"/>
        <dbReference type="ChEBI" id="CHEBI:15378"/>
        <dbReference type="ChEBI" id="CHEBI:30013"/>
        <dbReference type="ChEBI" id="CHEBI:30616"/>
        <dbReference type="ChEBI" id="CHEBI:61977"/>
        <dbReference type="ChEBI" id="CHEBI:456216"/>
        <dbReference type="EC" id="2.7.11.1"/>
    </reaction>
    <physiologicalReaction direction="left-to-right" evidence="19">
        <dbReference type="Rhea" id="RHEA:46609"/>
    </physiologicalReaction>
</comment>
<evidence type="ECO:0000313" key="23">
    <source>
        <dbReference type="EMBL" id="ODV63506.1"/>
    </source>
</evidence>
<keyword evidence="6" id="KW-0812">Transmembrane</keyword>
<keyword evidence="13" id="KW-0460">Magnesium</keyword>
<evidence type="ECO:0000256" key="10">
    <source>
        <dbReference type="ARBA" id="ARBA00022777"/>
    </source>
</evidence>
<keyword evidence="24" id="KW-1185">Reference proteome</keyword>
<dbReference type="GO" id="GO:0051082">
    <property type="term" value="F:unfolded protein binding"/>
    <property type="evidence" value="ECO:0007669"/>
    <property type="project" value="TreeGrafter"/>
</dbReference>
<keyword evidence="5" id="KW-0808">Transferase</keyword>
<dbReference type="RefSeq" id="XP_020049813.1">
    <property type="nucleotide sequence ID" value="XM_020189698.1"/>
</dbReference>
<evidence type="ECO:0000256" key="19">
    <source>
        <dbReference type="ARBA" id="ARBA00048659"/>
    </source>
</evidence>
<dbReference type="InterPro" id="IPR011009">
    <property type="entry name" value="Kinase-like_dom_sf"/>
</dbReference>
<dbReference type="SMART" id="SM00580">
    <property type="entry name" value="PUG"/>
    <property type="match status" value="1"/>
</dbReference>
<dbReference type="Pfam" id="PF06479">
    <property type="entry name" value="Ribonuc_2-5A"/>
    <property type="match status" value="1"/>
</dbReference>
<dbReference type="GO" id="GO:0070059">
    <property type="term" value="P:intrinsic apoptotic signaling pathway in response to endoplasmic reticulum stress"/>
    <property type="evidence" value="ECO:0007669"/>
    <property type="project" value="TreeGrafter"/>
</dbReference>
<dbReference type="GO" id="GO:0046872">
    <property type="term" value="F:metal ion binding"/>
    <property type="evidence" value="ECO:0007669"/>
    <property type="project" value="UniProtKB-KW"/>
</dbReference>
<evidence type="ECO:0000256" key="18">
    <source>
        <dbReference type="ARBA" id="ARBA00023268"/>
    </source>
</evidence>
<keyword evidence="12" id="KW-0067">ATP-binding</keyword>
<feature type="non-terminal residue" evidence="23">
    <location>
        <position position="377"/>
    </location>
</feature>
<evidence type="ECO:0000256" key="6">
    <source>
        <dbReference type="ARBA" id="ARBA00022692"/>
    </source>
</evidence>
<dbReference type="PANTHER" id="PTHR13954">
    <property type="entry name" value="IRE1-RELATED"/>
    <property type="match status" value="1"/>
</dbReference>
<comment type="subcellular location">
    <subcellularLocation>
        <location evidence="2">Membrane</location>
        <topology evidence="2">Single-pass type I membrane protein</topology>
    </subcellularLocation>
</comment>
<evidence type="ECO:0000259" key="21">
    <source>
        <dbReference type="PROSITE" id="PS50011"/>
    </source>
</evidence>
<evidence type="ECO:0000256" key="7">
    <source>
        <dbReference type="ARBA" id="ARBA00022723"/>
    </source>
</evidence>
<dbReference type="Proteomes" id="UP000095038">
    <property type="component" value="Unassembled WGS sequence"/>
</dbReference>
<dbReference type="EC" id="2.7.11.1" evidence="3"/>
<dbReference type="CDD" id="cd13982">
    <property type="entry name" value="STKc_IRE1"/>
    <property type="match status" value="1"/>
</dbReference>
<dbReference type="Pfam" id="PF00069">
    <property type="entry name" value="Pkinase"/>
    <property type="match status" value="1"/>
</dbReference>
<keyword evidence="7" id="KW-0479">Metal-binding</keyword>
<dbReference type="InterPro" id="IPR038357">
    <property type="entry name" value="KEN_sf"/>
</dbReference>
<protein>
    <recommendedName>
        <fullName evidence="3">non-specific serine/threonine protein kinase</fullName>
        <ecNumber evidence="3">2.7.11.1</ecNumber>
    </recommendedName>
</protein>
<dbReference type="Gene3D" id="1.10.510.10">
    <property type="entry name" value="Transferase(Phosphotransferase) domain 1"/>
    <property type="match status" value="1"/>
</dbReference>
<keyword evidence="16" id="KW-0325">Glycoprotein</keyword>
<name>A0A1D2VPH8_9ASCO</name>
<evidence type="ECO:0000256" key="16">
    <source>
        <dbReference type="ARBA" id="ARBA00023180"/>
    </source>
</evidence>
<reference evidence="24" key="1">
    <citation type="submission" date="2016-05" db="EMBL/GenBank/DDBJ databases">
        <title>Comparative genomics of biotechnologically important yeasts.</title>
        <authorList>
            <consortium name="DOE Joint Genome Institute"/>
            <person name="Riley R."/>
            <person name="Haridas S."/>
            <person name="Wolfe K.H."/>
            <person name="Lopes M.R."/>
            <person name="Hittinger C.T."/>
            <person name="Goker M."/>
            <person name="Salamov A."/>
            <person name="Wisecaver J."/>
            <person name="Long T.M."/>
            <person name="Aerts A.L."/>
            <person name="Barry K."/>
            <person name="Choi C."/>
            <person name="Clum A."/>
            <person name="Coughlan A.Y."/>
            <person name="Deshpande S."/>
            <person name="Douglass A.P."/>
            <person name="Hanson S.J."/>
            <person name="Klenk H.-P."/>
            <person name="Labutti K."/>
            <person name="Lapidus A."/>
            <person name="Lindquist E."/>
            <person name="Lipzen A."/>
            <person name="Meier-Kolthoff J.P."/>
            <person name="Ohm R.A."/>
            <person name="Otillar R.P."/>
            <person name="Pangilinan J."/>
            <person name="Peng Y."/>
            <person name="Rokas A."/>
            <person name="Rosa C.A."/>
            <person name="Scheuner C."/>
            <person name="Sibirny A.A."/>
            <person name="Slot J.C."/>
            <person name="Stielow J.B."/>
            <person name="Sun H."/>
            <person name="Kurtzman C.P."/>
            <person name="Blackwell M."/>
            <person name="Grigoriev I.V."/>
            <person name="Jeffries T.W."/>
        </authorList>
    </citation>
    <scope>NUCLEOTIDE SEQUENCE [LARGE SCALE GENOMIC DNA]</scope>
    <source>
        <strain evidence="24">DSM 1968</strain>
    </source>
</reference>
<evidence type="ECO:0000256" key="17">
    <source>
        <dbReference type="ARBA" id="ARBA00023230"/>
    </source>
</evidence>
<evidence type="ECO:0000256" key="2">
    <source>
        <dbReference type="ARBA" id="ARBA00004479"/>
    </source>
</evidence>
<dbReference type="InParanoid" id="A0A1D2VPH8"/>
<dbReference type="InterPro" id="IPR000719">
    <property type="entry name" value="Prot_kinase_dom"/>
</dbReference>
<dbReference type="PANTHER" id="PTHR13954:SF6">
    <property type="entry name" value="NON-SPECIFIC SERINE_THREONINE PROTEIN KINASE"/>
    <property type="match status" value="1"/>
</dbReference>
<dbReference type="Gene3D" id="3.30.200.20">
    <property type="entry name" value="Phosphorylase Kinase, domain 1"/>
    <property type="match status" value="1"/>
</dbReference>
<keyword evidence="11" id="KW-0378">Hydrolase</keyword>
<dbReference type="PROSITE" id="PS00108">
    <property type="entry name" value="PROTEIN_KINASE_ST"/>
    <property type="match status" value="1"/>
</dbReference>
<evidence type="ECO:0000256" key="11">
    <source>
        <dbReference type="ARBA" id="ARBA00022801"/>
    </source>
</evidence>
<comment type="catalytic activity">
    <reaction evidence="20">
        <text>L-seryl-[protein] + ATP = O-phospho-L-seryl-[protein] + ADP + H(+)</text>
        <dbReference type="Rhea" id="RHEA:17989"/>
        <dbReference type="Rhea" id="RHEA-COMP:9863"/>
        <dbReference type="Rhea" id="RHEA-COMP:11604"/>
        <dbReference type="ChEBI" id="CHEBI:15378"/>
        <dbReference type="ChEBI" id="CHEBI:29999"/>
        <dbReference type="ChEBI" id="CHEBI:30616"/>
        <dbReference type="ChEBI" id="CHEBI:83421"/>
        <dbReference type="ChEBI" id="CHEBI:456216"/>
        <dbReference type="EC" id="2.7.11.1"/>
    </reaction>
    <physiologicalReaction direction="left-to-right" evidence="20">
        <dbReference type="Rhea" id="RHEA:17990"/>
    </physiologicalReaction>
</comment>
<dbReference type="FunFam" id="3.30.200.20:FF:000443">
    <property type="entry name" value="Serine/threonine-protein kinase/endoribonuclease IRE1"/>
    <property type="match status" value="1"/>
</dbReference>
<dbReference type="FunFam" id="1.10.510.10:FF:000572">
    <property type="entry name" value="Serine/threonine-protein kinase/endoribonuclease IRE1"/>
    <property type="match status" value="1"/>
</dbReference>
<evidence type="ECO:0000256" key="14">
    <source>
        <dbReference type="ARBA" id="ARBA00022989"/>
    </source>
</evidence>
<dbReference type="EMBL" id="KV454475">
    <property type="protein sequence ID" value="ODV63506.1"/>
    <property type="molecule type" value="Genomic_DNA"/>
</dbReference>
<keyword evidence="17" id="KW-0834">Unfolded protein response</keyword>
<feature type="non-terminal residue" evidence="23">
    <location>
        <position position="1"/>
    </location>
</feature>
<keyword evidence="14" id="KW-1133">Transmembrane helix</keyword>
<dbReference type="InterPro" id="IPR010513">
    <property type="entry name" value="KEN_dom"/>
</dbReference>
<evidence type="ECO:0000256" key="3">
    <source>
        <dbReference type="ARBA" id="ARBA00012513"/>
    </source>
</evidence>
<evidence type="ECO:0000313" key="24">
    <source>
        <dbReference type="Proteomes" id="UP000095038"/>
    </source>
</evidence>
<dbReference type="GO" id="GO:1990604">
    <property type="term" value="C:IRE1-TRAF2-ASK1 complex"/>
    <property type="evidence" value="ECO:0007669"/>
    <property type="project" value="TreeGrafter"/>
</dbReference>
<keyword evidence="18" id="KW-0511">Multifunctional enzyme</keyword>
<comment type="cofactor">
    <cofactor evidence="1">
        <name>Mg(2+)</name>
        <dbReference type="ChEBI" id="CHEBI:18420"/>
    </cofactor>
</comment>
<dbReference type="GO" id="GO:0004674">
    <property type="term" value="F:protein serine/threonine kinase activity"/>
    <property type="evidence" value="ECO:0007669"/>
    <property type="project" value="UniProtKB-KW"/>
</dbReference>